<comment type="caution">
    <text evidence="1">The sequence shown here is derived from an EMBL/GenBank/DDBJ whole genome shotgun (WGS) entry which is preliminary data.</text>
</comment>
<keyword evidence="2" id="KW-1185">Reference proteome</keyword>
<dbReference type="Proteomes" id="UP000789901">
    <property type="component" value="Unassembled WGS sequence"/>
</dbReference>
<reference evidence="1 2" key="1">
    <citation type="submission" date="2021-06" db="EMBL/GenBank/DDBJ databases">
        <authorList>
            <person name="Kallberg Y."/>
            <person name="Tangrot J."/>
            <person name="Rosling A."/>
        </authorList>
    </citation>
    <scope>NUCLEOTIDE SEQUENCE [LARGE SCALE GENOMIC DNA]</scope>
    <source>
        <strain evidence="1 2">120-4 pot B 10/14</strain>
    </source>
</reference>
<evidence type="ECO:0000313" key="2">
    <source>
        <dbReference type="Proteomes" id="UP000789901"/>
    </source>
</evidence>
<protein>
    <submittedName>
        <fullName evidence="1">6690_t:CDS:1</fullName>
    </submittedName>
</protein>
<proteinExistence type="predicted"/>
<name>A0ABN7UKE0_GIGMA</name>
<gene>
    <name evidence="1" type="ORF">GMARGA_LOCUS7195</name>
</gene>
<evidence type="ECO:0000313" key="1">
    <source>
        <dbReference type="EMBL" id="CAG8607626.1"/>
    </source>
</evidence>
<organism evidence="1 2">
    <name type="scientific">Gigaspora margarita</name>
    <dbReference type="NCBI Taxonomy" id="4874"/>
    <lineage>
        <taxon>Eukaryota</taxon>
        <taxon>Fungi</taxon>
        <taxon>Fungi incertae sedis</taxon>
        <taxon>Mucoromycota</taxon>
        <taxon>Glomeromycotina</taxon>
        <taxon>Glomeromycetes</taxon>
        <taxon>Diversisporales</taxon>
        <taxon>Gigasporaceae</taxon>
        <taxon>Gigaspora</taxon>
    </lineage>
</organism>
<sequence>MLHERIKNMYHLNFQRSNEFSIFSEFSFFCQGAKGKVGSDLLNA</sequence>
<accession>A0ABN7UKE0</accession>
<dbReference type="EMBL" id="CAJVQB010003424">
    <property type="protein sequence ID" value="CAG8607626.1"/>
    <property type="molecule type" value="Genomic_DNA"/>
</dbReference>